<evidence type="ECO:0000313" key="10">
    <source>
        <dbReference type="EMBL" id="NWH25617.1"/>
    </source>
</evidence>
<dbReference type="PANTHER" id="PTHR23288:SF8">
    <property type="entry name" value="RNA POLYMERASE II ELONGATION FACTOR ELL2"/>
    <property type="match status" value="1"/>
</dbReference>
<feature type="compositionally biased region" description="Polar residues" evidence="8">
    <location>
        <begin position="347"/>
        <end position="364"/>
    </location>
</feature>
<proteinExistence type="inferred from homology"/>
<feature type="region of interest" description="Disordered" evidence="8">
    <location>
        <begin position="294"/>
        <end position="456"/>
    </location>
</feature>
<reference evidence="10" key="1">
    <citation type="submission" date="2019-10" db="EMBL/GenBank/DDBJ databases">
        <title>Bird 10,000 Genomes (B10K) Project - Family phase.</title>
        <authorList>
            <person name="Zhang G."/>
        </authorList>
    </citation>
    <scope>NUCLEOTIDE SEQUENCE</scope>
    <source>
        <strain evidence="10">B10K-DU-012-65</strain>
        <tissue evidence="10">Muscle</tissue>
    </source>
</reference>
<dbReference type="PROSITE" id="PS51980">
    <property type="entry name" value="OCEL"/>
    <property type="match status" value="1"/>
</dbReference>
<dbReference type="GO" id="GO:0000987">
    <property type="term" value="F:cis-regulatory region sequence-specific DNA binding"/>
    <property type="evidence" value="ECO:0007669"/>
    <property type="project" value="TreeGrafter"/>
</dbReference>
<feature type="non-terminal residue" evidence="10">
    <location>
        <position position="564"/>
    </location>
</feature>
<organism evidence="10 11">
    <name type="scientific">Grus americana</name>
    <name type="common">Whooping crane</name>
    <dbReference type="NCBI Taxonomy" id="9117"/>
    <lineage>
        <taxon>Eukaryota</taxon>
        <taxon>Metazoa</taxon>
        <taxon>Chordata</taxon>
        <taxon>Craniata</taxon>
        <taxon>Vertebrata</taxon>
        <taxon>Euteleostomi</taxon>
        <taxon>Archelosauria</taxon>
        <taxon>Archosauria</taxon>
        <taxon>Dinosauria</taxon>
        <taxon>Saurischia</taxon>
        <taxon>Theropoda</taxon>
        <taxon>Coelurosauria</taxon>
        <taxon>Aves</taxon>
        <taxon>Neognathae</taxon>
        <taxon>Neoaves</taxon>
        <taxon>Gruiformes</taxon>
        <taxon>Gruidae</taxon>
        <taxon>Grus</taxon>
    </lineage>
</organism>
<comment type="caution">
    <text evidence="10">The sequence shown here is derived from an EMBL/GenBank/DDBJ whole genome shotgun (WGS) entry which is preliminary data.</text>
</comment>
<keyword evidence="11" id="KW-1185">Reference proteome</keyword>
<dbReference type="InterPro" id="IPR036390">
    <property type="entry name" value="WH_DNA-bd_sf"/>
</dbReference>
<evidence type="ECO:0000256" key="2">
    <source>
        <dbReference type="ARBA" id="ARBA00009171"/>
    </source>
</evidence>
<sequence>LIKIPKVDLPNEVQTFNFYLSNVGKDNPQGSFDCVQQTNSSSGASQLNCLGFIQNKITVCATSDSYQTTRERMTQAEEESRNRSAKVIKPGGPFLGKRVPVRRPPQSIPDAVPERKRSTPMNPANTIRRTHTHNAVSQRPYRDRVIHLLALKSYKKPELLARLQRDGVNQKDKNSLGIILQQVANLNPKDNSYTLKDYIFKDIQKDWPGYNEIDKQSLELILSRKLNSSQNATSTSHLESSVTSNDDGPSTSSQKRLLNSDFIDPLMNKKQRISHLNSRAQLSYGCYLPASVEKATAAPPPPPPPPPPAAATTSAPLLLPPTLLPTSTPPQAVSSTSSNTPERRGTQDMSMDSFSQNSSGVYQDQQKKHTSQTLFRIPAPPKSAGEKRTVLQQRSKKVQEYKGKDESKVQDTTSASREEKDLKKEEPAKLKKSSGMDSDEGVKETCSASIDGPSSSEQPDYFKKYVAIVSYEQRQSYKNDFYAEYDEYRNLHARIENTTRKFVKLDAQRKLLSPGSKEYQMLHEEVLEEYRKVKQSTPNYYEEKYRCEYLHNKLSHIKRLIGEY</sequence>
<evidence type="ECO:0000256" key="5">
    <source>
        <dbReference type="ARBA" id="ARBA00023163"/>
    </source>
</evidence>
<evidence type="ECO:0000256" key="1">
    <source>
        <dbReference type="ARBA" id="ARBA00004123"/>
    </source>
</evidence>
<evidence type="ECO:0000313" key="11">
    <source>
        <dbReference type="Proteomes" id="UP000640762"/>
    </source>
</evidence>
<feature type="region of interest" description="Disordered" evidence="8">
    <location>
        <begin position="232"/>
        <end position="256"/>
    </location>
</feature>
<feature type="domain" description="OCEL" evidence="9">
    <location>
        <begin position="459"/>
        <end position="564"/>
    </location>
</feature>
<evidence type="ECO:0000259" key="9">
    <source>
        <dbReference type="PROSITE" id="PS51980"/>
    </source>
</evidence>
<feature type="compositionally biased region" description="Pro residues" evidence="8">
    <location>
        <begin position="298"/>
        <end position="309"/>
    </location>
</feature>
<evidence type="ECO:0000256" key="7">
    <source>
        <dbReference type="PROSITE-ProRule" id="PRU01324"/>
    </source>
</evidence>
<dbReference type="SUPFAM" id="SSF46785">
    <property type="entry name" value="Winged helix' DNA-binding domain"/>
    <property type="match status" value="1"/>
</dbReference>
<accession>A0A850U382</accession>
<comment type="similarity">
    <text evidence="2 7">Belongs to the ELL/occludin family.</text>
</comment>
<dbReference type="FunFam" id="1.10.10.2670:FF:000002">
    <property type="entry name" value="RNA polymerase II elongation factor ELL2"/>
    <property type="match status" value="1"/>
</dbReference>
<dbReference type="PANTHER" id="PTHR23288">
    <property type="entry name" value="OCCLUDIN AND RNA POLYMERASE II ELONGATION FACTOR ELL"/>
    <property type="match status" value="1"/>
</dbReference>
<dbReference type="Gene3D" id="1.10.10.2670">
    <property type="entry name" value="E3 ubiquitin-protein ligase"/>
    <property type="match status" value="1"/>
</dbReference>
<dbReference type="InterPro" id="IPR010844">
    <property type="entry name" value="Occludin_ELL"/>
</dbReference>
<keyword evidence="3" id="KW-0597">Phosphoprotein</keyword>
<dbReference type="GO" id="GO:0042795">
    <property type="term" value="P:snRNA transcription by RNA polymerase II"/>
    <property type="evidence" value="ECO:0007669"/>
    <property type="project" value="TreeGrafter"/>
</dbReference>
<dbReference type="GO" id="GO:0008023">
    <property type="term" value="C:transcription elongation factor complex"/>
    <property type="evidence" value="ECO:0007669"/>
    <property type="project" value="InterPro"/>
</dbReference>
<feature type="region of interest" description="Disordered" evidence="8">
    <location>
        <begin position="74"/>
        <end position="126"/>
    </location>
</feature>
<dbReference type="SUPFAM" id="SSF144292">
    <property type="entry name" value="occludin/ELL-like"/>
    <property type="match status" value="1"/>
</dbReference>
<evidence type="ECO:0000256" key="4">
    <source>
        <dbReference type="ARBA" id="ARBA00023015"/>
    </source>
</evidence>
<dbReference type="GO" id="GO:0032968">
    <property type="term" value="P:positive regulation of transcription elongation by RNA polymerase II"/>
    <property type="evidence" value="ECO:0007669"/>
    <property type="project" value="TreeGrafter"/>
</dbReference>
<dbReference type="Gene3D" id="6.10.140.340">
    <property type="match status" value="1"/>
</dbReference>
<dbReference type="Proteomes" id="UP000640762">
    <property type="component" value="Unassembled WGS sequence"/>
</dbReference>
<evidence type="ECO:0000256" key="6">
    <source>
        <dbReference type="ARBA" id="ARBA00023242"/>
    </source>
</evidence>
<feature type="compositionally biased region" description="Basic and acidic residues" evidence="8">
    <location>
        <begin position="397"/>
        <end position="409"/>
    </location>
</feature>
<feature type="non-terminal residue" evidence="10">
    <location>
        <position position="1"/>
    </location>
</feature>
<name>A0A850U382_GRUAM</name>
<evidence type="ECO:0000256" key="8">
    <source>
        <dbReference type="SAM" id="MobiDB-lite"/>
    </source>
</evidence>
<dbReference type="AlphaFoldDB" id="A0A850U382"/>
<feature type="compositionally biased region" description="Basic and acidic residues" evidence="8">
    <location>
        <begin position="416"/>
        <end position="429"/>
    </location>
</feature>
<dbReference type="EMBL" id="WEIX01012736">
    <property type="protein sequence ID" value="NWH25617.1"/>
    <property type="molecule type" value="Genomic_DNA"/>
</dbReference>
<dbReference type="InterPro" id="IPR019464">
    <property type="entry name" value="ELL_N"/>
</dbReference>
<dbReference type="InterPro" id="IPR042065">
    <property type="entry name" value="E3_ELL-like"/>
</dbReference>
<keyword evidence="4" id="KW-0805">Transcription regulation</keyword>
<dbReference type="InterPro" id="IPR031176">
    <property type="entry name" value="ELL/occludin"/>
</dbReference>
<dbReference type="GO" id="GO:0006368">
    <property type="term" value="P:transcription elongation by RNA polymerase II"/>
    <property type="evidence" value="ECO:0007669"/>
    <property type="project" value="InterPro"/>
</dbReference>
<feature type="compositionally biased region" description="Polar residues" evidence="8">
    <location>
        <begin position="446"/>
        <end position="456"/>
    </location>
</feature>
<keyword evidence="5" id="KW-0804">Transcription</keyword>
<feature type="compositionally biased region" description="Polar residues" evidence="8">
    <location>
        <begin position="331"/>
        <end position="340"/>
    </location>
</feature>
<dbReference type="Pfam" id="PF10390">
    <property type="entry name" value="ELL"/>
    <property type="match status" value="1"/>
</dbReference>
<keyword evidence="6" id="KW-0539">Nucleus</keyword>
<comment type="subcellular location">
    <subcellularLocation>
        <location evidence="1">Nucleus</location>
    </subcellularLocation>
</comment>
<evidence type="ECO:0000256" key="3">
    <source>
        <dbReference type="ARBA" id="ARBA00022553"/>
    </source>
</evidence>
<protein>
    <submittedName>
        <fullName evidence="10">ELL2 factor</fullName>
    </submittedName>
</protein>
<gene>
    <name evidence="10" type="primary">Ell2</name>
    <name evidence="10" type="ORF">GRUAME_R12216</name>
</gene>
<dbReference type="Pfam" id="PF07303">
    <property type="entry name" value="Occludin_ELL"/>
    <property type="match status" value="1"/>
</dbReference>